<dbReference type="AlphaFoldDB" id="A0A212PYT8"/>
<reference evidence="2" key="1">
    <citation type="submission" date="2017-06" db="EMBL/GenBank/DDBJ databases">
        <authorList>
            <person name="Varghese N."/>
            <person name="Submissions S."/>
        </authorList>
    </citation>
    <scope>NUCLEOTIDE SEQUENCE [LARGE SCALE GENOMIC DNA]</scope>
    <source>
        <strain evidence="2">JAD2</strain>
    </source>
</reference>
<evidence type="ECO:0000313" key="1">
    <source>
        <dbReference type="EMBL" id="SNB52173.1"/>
    </source>
</evidence>
<organism evidence="1 2">
    <name type="scientific">Thermoflexus hugenholtzii JAD2</name>
    <dbReference type="NCBI Taxonomy" id="877466"/>
    <lineage>
        <taxon>Bacteria</taxon>
        <taxon>Bacillati</taxon>
        <taxon>Chloroflexota</taxon>
        <taxon>Thermoflexia</taxon>
        <taxon>Thermoflexales</taxon>
        <taxon>Thermoflexaceae</taxon>
        <taxon>Thermoflexus</taxon>
    </lineage>
</organism>
<dbReference type="InParanoid" id="A0A212PYT8"/>
<keyword evidence="2" id="KW-1185">Reference proteome</keyword>
<dbReference type="Proteomes" id="UP000197025">
    <property type="component" value="Unassembled WGS sequence"/>
</dbReference>
<proteinExistence type="predicted"/>
<sequence>MKLRPLAVLLSLLWIPLVLLMFGSVRAPMPVHAVQEPPFGVSGEPLESALRRISFPIWLPTWLPFTPTTPLAFVINHPNGVQTIHIDYVDPQSRAFVEISITNHPVNTISERYKLQKVIVNGEYEGVFVDNGIVQMLSWNQEGISIMITASRSDHPYPISILLQIAAHLKRVQ</sequence>
<evidence type="ECO:0000313" key="2">
    <source>
        <dbReference type="Proteomes" id="UP000197025"/>
    </source>
</evidence>
<evidence type="ECO:0008006" key="3">
    <source>
        <dbReference type="Google" id="ProtNLM"/>
    </source>
</evidence>
<dbReference type="EMBL" id="FYEK01000003">
    <property type="protein sequence ID" value="SNB52173.1"/>
    <property type="molecule type" value="Genomic_DNA"/>
</dbReference>
<dbReference type="RefSeq" id="WP_143597475.1">
    <property type="nucleotide sequence ID" value="NZ_FYEK01000003.1"/>
</dbReference>
<accession>A0A212PYT8</accession>
<protein>
    <recommendedName>
        <fullName evidence="3">DUF4367 domain-containing protein</fullName>
    </recommendedName>
</protein>
<gene>
    <name evidence="1" type="ORF">SAMN02746019_00022640</name>
</gene>
<name>A0A212PYT8_9CHLR</name>